<accession>A0A4Z0NGM9</accession>
<evidence type="ECO:0000313" key="4">
    <source>
        <dbReference type="Proteomes" id="UP000297535"/>
    </source>
</evidence>
<evidence type="ECO:0000256" key="1">
    <source>
        <dbReference type="SAM" id="Phobius"/>
    </source>
</evidence>
<sequence>MIRSRRFALGLVVLACGWQMALGEVTPAAAPAGGALVLAGAAAAGTAVPGWPARAGLMLGLLAVSALGAETAAWLMAVVKAVPGAAPALAAALGALGVPASAVDGRVVIHASNQVLEWFPGTARLSGFVVLTLGASMLGAALLLPLRRRGRTLALWLASLLAYAAVRAVVVGAARPELPLHGLETSPAWTLLTWLPFALAAPRLALSEPGPPPARPSLLRPVAACALGAFWVVGLGWEDPGTAKAGRVLIDDSHGIWEPTTLPFDTRDFSRRTAYSYSDLFGLIGRHFRVERWSRGPLTAKALAGADVLIVKTPTARFEPDEVAAIEAWVAGGGGLFLIGDHTDLFGMSTYMNELSRRFGIGFRNDDTYDLATEGTSGWRAPRWLPHPVAARTGAFQFETSCTLAVPLSARIPVRGYALGTDRADFSNPGFFGNIQLDASDDYGFFPQLATLGHGRGRVAAVADSTPFSNFSVYFPGRPDMVLATLAFLNRTATGWRSLPLLAGTGLVFCVVLLLNAPAPPSRWVSVEAAALGLGVLGASLAVSAVNGGLAIPPPHGAVRTVAIDRAVSGGQYPEGLYTDPRYDLTGFDSFVVAIQRLAYVPVLGTDLREAMRGSAALVLLHPRRALTVPERDQLLRFVSAGGGLLVVDGLIEPGQATNEILQPFGLSVGTETIPLDVEEVVPVAGAPKRRTLRPVLAASGGFPVLLDPDGRTIYAEQEVGAGRVGVLVDSAGLARAALGNRFYATIGEEQKQSYETLFFILRRIVEERPKT</sequence>
<feature type="domain" description="DUF4350" evidence="2">
    <location>
        <begin position="279"/>
        <end position="472"/>
    </location>
</feature>
<gene>
    <name evidence="3" type="ORF">EU555_29570</name>
</gene>
<dbReference type="SUPFAM" id="SSF52317">
    <property type="entry name" value="Class I glutamine amidotransferase-like"/>
    <property type="match status" value="1"/>
</dbReference>
<dbReference type="Pfam" id="PF14258">
    <property type="entry name" value="DUF4350"/>
    <property type="match status" value="1"/>
</dbReference>
<keyword evidence="4" id="KW-1185">Reference proteome</keyword>
<feature type="transmembrane region" description="Helical" evidence="1">
    <location>
        <begin position="153"/>
        <end position="174"/>
    </location>
</feature>
<evidence type="ECO:0000259" key="2">
    <source>
        <dbReference type="Pfam" id="PF14258"/>
    </source>
</evidence>
<protein>
    <recommendedName>
        <fullName evidence="2">DUF4350 domain-containing protein</fullName>
    </recommendedName>
</protein>
<feature type="transmembrane region" description="Helical" evidence="1">
    <location>
        <begin position="499"/>
        <end position="517"/>
    </location>
</feature>
<reference evidence="3 4" key="1">
    <citation type="submission" date="2019-04" db="EMBL/GenBank/DDBJ databases">
        <authorList>
            <person name="Feng G."/>
            <person name="Zhu H."/>
        </authorList>
    </citation>
    <scope>NUCLEOTIDE SEQUENCE [LARGE SCALE GENOMIC DNA]</scope>
    <source>
        <strain evidence="3 4">6HR-1</strain>
    </source>
</reference>
<dbReference type="AlphaFoldDB" id="A0A4Z0NGM9"/>
<dbReference type="Gene3D" id="3.40.50.880">
    <property type="match status" value="1"/>
</dbReference>
<organism evidence="3 4">
    <name type="scientific">Methylobacterium nonmethylotrophicum</name>
    <dbReference type="NCBI Taxonomy" id="1141884"/>
    <lineage>
        <taxon>Bacteria</taxon>
        <taxon>Pseudomonadati</taxon>
        <taxon>Pseudomonadota</taxon>
        <taxon>Alphaproteobacteria</taxon>
        <taxon>Hyphomicrobiales</taxon>
        <taxon>Methylobacteriaceae</taxon>
        <taxon>Methylobacterium</taxon>
    </lineage>
</organism>
<keyword evidence="1" id="KW-1133">Transmembrane helix</keyword>
<dbReference type="InterPro" id="IPR029062">
    <property type="entry name" value="Class_I_gatase-like"/>
</dbReference>
<evidence type="ECO:0000313" key="3">
    <source>
        <dbReference type="EMBL" id="TGD95127.1"/>
    </source>
</evidence>
<feature type="transmembrane region" description="Helical" evidence="1">
    <location>
        <begin position="125"/>
        <end position="146"/>
    </location>
</feature>
<name>A0A4Z0NGM9_9HYPH</name>
<keyword evidence="1" id="KW-0812">Transmembrane</keyword>
<dbReference type="EMBL" id="SRLB01000033">
    <property type="protein sequence ID" value="TGD95127.1"/>
    <property type="molecule type" value="Genomic_DNA"/>
</dbReference>
<dbReference type="InterPro" id="IPR025646">
    <property type="entry name" value="DUF4350"/>
</dbReference>
<dbReference type="OrthoDB" id="9801679at2"/>
<proteinExistence type="predicted"/>
<feature type="transmembrane region" description="Helical" evidence="1">
    <location>
        <begin position="58"/>
        <end position="79"/>
    </location>
</feature>
<dbReference type="Proteomes" id="UP000297535">
    <property type="component" value="Unassembled WGS sequence"/>
</dbReference>
<feature type="transmembrane region" description="Helical" evidence="1">
    <location>
        <begin position="529"/>
        <end position="552"/>
    </location>
</feature>
<dbReference type="RefSeq" id="WP_135418920.1">
    <property type="nucleotide sequence ID" value="NZ_SRLB01000033.1"/>
</dbReference>
<comment type="caution">
    <text evidence="3">The sequence shown here is derived from an EMBL/GenBank/DDBJ whole genome shotgun (WGS) entry which is preliminary data.</text>
</comment>
<keyword evidence="1" id="KW-0472">Membrane</keyword>